<reference evidence="1 2" key="1">
    <citation type="submission" date="2016-12" db="EMBL/GenBank/DDBJ databases">
        <title>Genome sequencing of Methylocaldum marinum.</title>
        <authorList>
            <person name="Takeuchi M."/>
            <person name="Kamagata Y."/>
            <person name="Hiraoka S."/>
            <person name="Oshima K."/>
            <person name="Hattori M."/>
            <person name="Iwasaki W."/>
        </authorList>
    </citation>
    <scope>NUCLEOTIDE SEQUENCE [LARGE SCALE GENOMIC DNA]</scope>
    <source>
        <strain evidence="1 2">S8</strain>
    </source>
</reference>
<evidence type="ECO:0000313" key="1">
    <source>
        <dbReference type="EMBL" id="BBA33811.1"/>
    </source>
</evidence>
<dbReference type="KEGG" id="mmai:sS8_1857"/>
<name>A0A250KS76_9GAMM</name>
<dbReference type="AlphaFoldDB" id="A0A250KS76"/>
<sequence length="57" mass="5986">MIEPPSGFVLKGPAEFTGPSLIIGYSVVNTKHPSMTLTLTGVLIHPITHKSPDVVGC</sequence>
<evidence type="ECO:0000313" key="2">
    <source>
        <dbReference type="Proteomes" id="UP000266313"/>
    </source>
</evidence>
<keyword evidence="2" id="KW-1185">Reference proteome</keyword>
<keyword evidence="1" id="KW-0418">Kinase</keyword>
<dbReference type="Proteomes" id="UP000266313">
    <property type="component" value="Chromosome"/>
</dbReference>
<protein>
    <submittedName>
        <fullName evidence="1">Kinase domain protein</fullName>
    </submittedName>
</protein>
<gene>
    <name evidence="1" type="ORF">sS8_1857</name>
</gene>
<keyword evidence="1" id="KW-0808">Transferase</keyword>
<dbReference type="GO" id="GO:0016301">
    <property type="term" value="F:kinase activity"/>
    <property type="evidence" value="ECO:0007669"/>
    <property type="project" value="UniProtKB-KW"/>
</dbReference>
<dbReference type="EMBL" id="AP017928">
    <property type="protein sequence ID" value="BBA33811.1"/>
    <property type="molecule type" value="Genomic_DNA"/>
</dbReference>
<proteinExistence type="predicted"/>
<organism evidence="1 2">
    <name type="scientific">Methylocaldum marinum</name>
    <dbReference type="NCBI Taxonomy" id="1432792"/>
    <lineage>
        <taxon>Bacteria</taxon>
        <taxon>Pseudomonadati</taxon>
        <taxon>Pseudomonadota</taxon>
        <taxon>Gammaproteobacteria</taxon>
        <taxon>Methylococcales</taxon>
        <taxon>Methylococcaceae</taxon>
        <taxon>Methylocaldum</taxon>
    </lineage>
</organism>
<accession>A0A250KS76</accession>